<keyword evidence="2" id="KW-0067">ATP-binding</keyword>
<dbReference type="EMBL" id="JXQW01000057">
    <property type="protein sequence ID" value="KIP97699.1"/>
    <property type="molecule type" value="Genomic_DNA"/>
</dbReference>
<evidence type="ECO:0000313" key="3">
    <source>
        <dbReference type="Proteomes" id="UP000032068"/>
    </source>
</evidence>
<evidence type="ECO:0000313" key="2">
    <source>
        <dbReference type="EMBL" id="KIP97699.1"/>
    </source>
</evidence>
<accession>A0A0D0KI09</accession>
<dbReference type="AlphaFoldDB" id="A0A0D0KI09"/>
<dbReference type="InterPro" id="IPR012661">
    <property type="entry name" value="CHP02448"/>
</dbReference>
<dbReference type="RefSeq" id="WP_042555128.1">
    <property type="nucleotide sequence ID" value="NZ_JXQW01000057.1"/>
</dbReference>
<name>A0A0D0KI09_9PSED</name>
<dbReference type="GO" id="GO:0004386">
    <property type="term" value="F:helicase activity"/>
    <property type="evidence" value="ECO:0007669"/>
    <property type="project" value="UniProtKB-KW"/>
</dbReference>
<keyword evidence="2" id="KW-0547">Nucleotide-binding</keyword>
<reference evidence="2 3" key="1">
    <citation type="submission" date="2014-12" db="EMBL/GenBank/DDBJ databases">
        <title>16Stimator: statistical estimation of ribosomal gene copy numbers from draft genome assemblies.</title>
        <authorList>
            <person name="Perisin M.A."/>
            <person name="Vetter M."/>
            <person name="Gilbert J.A."/>
            <person name="Bergelson J."/>
        </authorList>
    </citation>
    <scope>NUCLEOTIDE SEQUENCE [LARGE SCALE GENOMIC DNA]</scope>
    <source>
        <strain evidence="2 3">MEJ086</strain>
    </source>
</reference>
<dbReference type="OrthoDB" id="7022011at2"/>
<feature type="signal peptide" evidence="1">
    <location>
        <begin position="1"/>
        <end position="21"/>
    </location>
</feature>
<dbReference type="NCBIfam" id="TIGR02448">
    <property type="entry name" value="conserverd hypothetical protein"/>
    <property type="match status" value="1"/>
</dbReference>
<keyword evidence="2" id="KW-0347">Helicase</keyword>
<dbReference type="Pfam" id="PF09498">
    <property type="entry name" value="DUF2388"/>
    <property type="match status" value="1"/>
</dbReference>
<proteinExistence type="predicted"/>
<gene>
    <name evidence="2" type="ORF">RU08_17545</name>
</gene>
<keyword evidence="2" id="KW-0378">Hydrolase</keyword>
<comment type="caution">
    <text evidence="2">The sequence shown here is derived from an EMBL/GenBank/DDBJ whole genome shotgun (WGS) entry which is preliminary data.</text>
</comment>
<keyword evidence="1" id="KW-0732">Signal</keyword>
<dbReference type="Proteomes" id="UP000032068">
    <property type="component" value="Unassembled WGS sequence"/>
</dbReference>
<feature type="chain" id="PRO_5002226184" evidence="1">
    <location>
        <begin position="22"/>
        <end position="105"/>
    </location>
</feature>
<sequence>MPIARTLAFFSLFSLAAGASASSFLVTTDTLVNALAASIEGTSDATSSVVDNKVVLAAKDDAASFVASQGTLRGAHLEAALQHIRGRLPTLQADDGQLAQAILAL</sequence>
<protein>
    <submittedName>
        <fullName evidence="2">Holliday junction resolvasome, helicase subunit</fullName>
    </submittedName>
</protein>
<organism evidence="2 3">
    <name type="scientific">Pseudomonas fulva</name>
    <dbReference type="NCBI Taxonomy" id="47880"/>
    <lineage>
        <taxon>Bacteria</taxon>
        <taxon>Pseudomonadati</taxon>
        <taxon>Pseudomonadota</taxon>
        <taxon>Gammaproteobacteria</taxon>
        <taxon>Pseudomonadales</taxon>
        <taxon>Pseudomonadaceae</taxon>
        <taxon>Pseudomonas</taxon>
    </lineage>
</organism>
<evidence type="ECO:0000256" key="1">
    <source>
        <dbReference type="SAM" id="SignalP"/>
    </source>
</evidence>